<dbReference type="EMBL" id="FN647682">
    <property type="protein sequence ID" value="CBN76703.1"/>
    <property type="molecule type" value="Genomic_DNA"/>
</dbReference>
<reference evidence="1 2" key="1">
    <citation type="journal article" date="2010" name="Nature">
        <title>The Ectocarpus genome and the independent evolution of multicellularity in brown algae.</title>
        <authorList>
            <person name="Cock J.M."/>
            <person name="Sterck L."/>
            <person name="Rouze P."/>
            <person name="Scornet D."/>
            <person name="Allen A.E."/>
            <person name="Amoutzias G."/>
            <person name="Anthouard V."/>
            <person name="Artiguenave F."/>
            <person name="Aury J.M."/>
            <person name="Badger J.H."/>
            <person name="Beszteri B."/>
            <person name="Billiau K."/>
            <person name="Bonnet E."/>
            <person name="Bothwell J.H."/>
            <person name="Bowler C."/>
            <person name="Boyen C."/>
            <person name="Brownlee C."/>
            <person name="Carrano C.J."/>
            <person name="Charrier B."/>
            <person name="Cho G.Y."/>
            <person name="Coelho S.M."/>
            <person name="Collen J."/>
            <person name="Corre E."/>
            <person name="Da Silva C."/>
            <person name="Delage L."/>
            <person name="Delaroque N."/>
            <person name="Dittami S.M."/>
            <person name="Doulbeau S."/>
            <person name="Elias M."/>
            <person name="Farnham G."/>
            <person name="Gachon C.M."/>
            <person name="Gschloessl B."/>
            <person name="Heesch S."/>
            <person name="Jabbari K."/>
            <person name="Jubin C."/>
            <person name="Kawai H."/>
            <person name="Kimura K."/>
            <person name="Kloareg B."/>
            <person name="Kupper F.C."/>
            <person name="Lang D."/>
            <person name="Le Bail A."/>
            <person name="Leblanc C."/>
            <person name="Lerouge P."/>
            <person name="Lohr M."/>
            <person name="Lopez P.J."/>
            <person name="Martens C."/>
            <person name="Maumus F."/>
            <person name="Michel G."/>
            <person name="Miranda-Saavedra D."/>
            <person name="Morales J."/>
            <person name="Moreau H."/>
            <person name="Motomura T."/>
            <person name="Nagasato C."/>
            <person name="Napoli C.A."/>
            <person name="Nelson D.R."/>
            <person name="Nyvall-Collen P."/>
            <person name="Peters A.F."/>
            <person name="Pommier C."/>
            <person name="Potin P."/>
            <person name="Poulain J."/>
            <person name="Quesneville H."/>
            <person name="Read B."/>
            <person name="Rensing S.A."/>
            <person name="Ritter A."/>
            <person name="Rousvoal S."/>
            <person name="Samanta M."/>
            <person name="Samson G."/>
            <person name="Schroeder D.C."/>
            <person name="Segurens B."/>
            <person name="Strittmatter M."/>
            <person name="Tonon T."/>
            <person name="Tregear J.W."/>
            <person name="Valentin K."/>
            <person name="von Dassow P."/>
            <person name="Yamagishi T."/>
            <person name="Van de Peer Y."/>
            <person name="Wincker P."/>
        </authorList>
    </citation>
    <scope>NUCLEOTIDE SEQUENCE [LARGE SCALE GENOMIC DNA]</scope>
    <source>
        <strain evidence="2">Ec32 / CCAP1310/4</strain>
    </source>
</reference>
<evidence type="ECO:0000313" key="1">
    <source>
        <dbReference type="EMBL" id="CBN76703.1"/>
    </source>
</evidence>
<proteinExistence type="predicted"/>
<organism evidence="1 2">
    <name type="scientific">Ectocarpus siliculosus</name>
    <name type="common">Brown alga</name>
    <name type="synonym">Conferva siliculosa</name>
    <dbReference type="NCBI Taxonomy" id="2880"/>
    <lineage>
        <taxon>Eukaryota</taxon>
        <taxon>Sar</taxon>
        <taxon>Stramenopiles</taxon>
        <taxon>Ochrophyta</taxon>
        <taxon>PX clade</taxon>
        <taxon>Phaeophyceae</taxon>
        <taxon>Ectocarpales</taxon>
        <taxon>Ectocarpaceae</taxon>
        <taxon>Ectocarpus</taxon>
    </lineage>
</organism>
<accession>D8LBJ4</accession>
<dbReference type="Proteomes" id="UP000002630">
    <property type="component" value="Linkage Group LG01"/>
</dbReference>
<evidence type="ECO:0000313" key="2">
    <source>
        <dbReference type="Proteomes" id="UP000002630"/>
    </source>
</evidence>
<keyword evidence="2" id="KW-1185">Reference proteome</keyword>
<protein>
    <submittedName>
        <fullName evidence="1">Uncharacterized protein</fullName>
    </submittedName>
</protein>
<sequence>MGITAMTVGGAFGIVAKGTVNRLMKVSLRRAPWEYVLGAGIGAYVGNKIPQWEATLISDINEMRADRNMPPATRVGGYEFGSSITDSK</sequence>
<dbReference type="PANTHER" id="PTHR36052:SF1">
    <property type="entry name" value="EXCITATORY AMINO ACID TRANSPORTER"/>
    <property type="match status" value="1"/>
</dbReference>
<dbReference type="InParanoid" id="D8LBJ4"/>
<dbReference type="AlphaFoldDB" id="D8LBJ4"/>
<dbReference type="OrthoDB" id="523796at2759"/>
<gene>
    <name evidence="1" type="ORF">Esi_0000_0488</name>
</gene>
<name>D8LBJ4_ECTSI</name>
<dbReference type="PANTHER" id="PTHR36052">
    <property type="entry name" value="EXCITATORY AMINO ACID TRANSPORTER"/>
    <property type="match status" value="1"/>
</dbReference>
<dbReference type="EMBL" id="FN649726">
    <property type="protein sequence ID" value="CBN76703.1"/>
    <property type="molecule type" value="Genomic_DNA"/>
</dbReference>